<dbReference type="InterPro" id="IPR028098">
    <property type="entry name" value="Glyco_trans_4-like_N"/>
</dbReference>
<dbReference type="AlphaFoldDB" id="A0A1G2LTI4"/>
<proteinExistence type="predicted"/>
<evidence type="ECO:0000313" key="3">
    <source>
        <dbReference type="EMBL" id="OHA14917.1"/>
    </source>
</evidence>
<name>A0A1G2LTI4_9BACT</name>
<dbReference type="Proteomes" id="UP000178302">
    <property type="component" value="Unassembled WGS sequence"/>
</dbReference>
<organism evidence="3 4">
    <name type="scientific">Candidatus Tagabacteria bacterium RIFCSPLOWO2_01_FULL_39_11</name>
    <dbReference type="NCBI Taxonomy" id="1802295"/>
    <lineage>
        <taxon>Bacteria</taxon>
        <taxon>Candidatus Tagaibacteriota</taxon>
    </lineage>
</organism>
<dbReference type="GO" id="GO:0016757">
    <property type="term" value="F:glycosyltransferase activity"/>
    <property type="evidence" value="ECO:0007669"/>
    <property type="project" value="InterPro"/>
</dbReference>
<dbReference type="SUPFAM" id="SSF53756">
    <property type="entry name" value="UDP-Glycosyltransferase/glycogen phosphorylase"/>
    <property type="match status" value="1"/>
</dbReference>
<dbReference type="EMBL" id="MHQZ01000001">
    <property type="protein sequence ID" value="OHA14917.1"/>
    <property type="molecule type" value="Genomic_DNA"/>
</dbReference>
<comment type="caution">
    <text evidence="3">The sequence shown here is derived from an EMBL/GenBank/DDBJ whole genome shotgun (WGS) entry which is preliminary data.</text>
</comment>
<feature type="domain" description="Glycosyl transferase family 1" evidence="1">
    <location>
        <begin position="205"/>
        <end position="359"/>
    </location>
</feature>
<dbReference type="PANTHER" id="PTHR45947">
    <property type="entry name" value="SULFOQUINOVOSYL TRANSFERASE SQD2"/>
    <property type="match status" value="1"/>
</dbReference>
<dbReference type="CDD" id="cd03801">
    <property type="entry name" value="GT4_PimA-like"/>
    <property type="match status" value="1"/>
</dbReference>
<dbReference type="Gene3D" id="3.40.50.2000">
    <property type="entry name" value="Glycogen Phosphorylase B"/>
    <property type="match status" value="2"/>
</dbReference>
<evidence type="ECO:0000259" key="1">
    <source>
        <dbReference type="Pfam" id="PF00534"/>
    </source>
</evidence>
<protein>
    <submittedName>
        <fullName evidence="3">Uncharacterized protein</fullName>
    </submittedName>
</protein>
<evidence type="ECO:0000313" key="4">
    <source>
        <dbReference type="Proteomes" id="UP000178302"/>
    </source>
</evidence>
<reference evidence="3 4" key="1">
    <citation type="journal article" date="2016" name="Nat. Commun.">
        <title>Thousands of microbial genomes shed light on interconnected biogeochemical processes in an aquifer system.</title>
        <authorList>
            <person name="Anantharaman K."/>
            <person name="Brown C.T."/>
            <person name="Hug L.A."/>
            <person name="Sharon I."/>
            <person name="Castelle C.J."/>
            <person name="Probst A.J."/>
            <person name="Thomas B.C."/>
            <person name="Singh A."/>
            <person name="Wilkins M.J."/>
            <person name="Karaoz U."/>
            <person name="Brodie E.L."/>
            <person name="Williams K.H."/>
            <person name="Hubbard S.S."/>
            <person name="Banfield J.F."/>
        </authorList>
    </citation>
    <scope>NUCLEOTIDE SEQUENCE [LARGE SCALE GENOMIC DNA]</scope>
</reference>
<evidence type="ECO:0000259" key="2">
    <source>
        <dbReference type="Pfam" id="PF13439"/>
    </source>
</evidence>
<dbReference type="Pfam" id="PF00534">
    <property type="entry name" value="Glycos_transf_1"/>
    <property type="match status" value="1"/>
</dbReference>
<dbReference type="InterPro" id="IPR001296">
    <property type="entry name" value="Glyco_trans_1"/>
</dbReference>
<dbReference type="InterPro" id="IPR050194">
    <property type="entry name" value="Glycosyltransferase_grp1"/>
</dbReference>
<feature type="domain" description="Glycosyltransferase subfamily 4-like N-terminal" evidence="2">
    <location>
        <begin position="60"/>
        <end position="186"/>
    </location>
</feature>
<accession>A0A1G2LTI4</accession>
<dbReference type="Pfam" id="PF13439">
    <property type="entry name" value="Glyco_transf_4"/>
    <property type="match status" value="1"/>
</dbReference>
<gene>
    <name evidence="3" type="ORF">A2909_01585</name>
</gene>
<dbReference type="PANTHER" id="PTHR45947:SF3">
    <property type="entry name" value="SULFOQUINOVOSYL TRANSFERASE SQD2"/>
    <property type="match status" value="1"/>
</dbReference>
<sequence length="389" mass="44246">MKVLSIGSDRNIFSGGSEARERIIKYGKFAEELHVIIFNSRFANHGSPFTIQKISRNTWVYPTNSKNRWFYIFDAYKIAKNIIHNSKFMIHNSLITCQDPFESGFAGWLIKRKFKIPLQLQAHTDFLSPYFRKESWLNKIRVLIAKFLVCRAGCIRVVSERIKNSLSRSAGCKLRFTVLPIFVDAEAIKNTPIKADLHEKYPHFDFIILMASRLTKEKNIGLAINAMAEVVKKHSKAGLIIVGDGPGRNSYSLLVTRYSLQNNVIFEDAVPFEILISYYKTADLFLLTSNYEGYGRSVVEAMAAGCAVVMTDVGLAGEILINKKDGLVVPIENGEKLKDAIISLIENKDLRENLVKNARDIFNFWPSEGDYLKKYLNCWAACKKQKTSF</sequence>